<organism evidence="8 9">
    <name type="scientific">Candidatus Nephthysia bennettiae</name>
    <dbReference type="NCBI Taxonomy" id="3127016"/>
    <lineage>
        <taxon>Bacteria</taxon>
        <taxon>Bacillati</taxon>
        <taxon>Candidatus Dormiibacterota</taxon>
        <taxon>Candidatus Dormibacteria</taxon>
        <taxon>Candidatus Dormibacterales</taxon>
        <taxon>Candidatus Dormibacteraceae</taxon>
        <taxon>Candidatus Nephthysia</taxon>
    </lineage>
</organism>
<dbReference type="InterPro" id="IPR005116">
    <property type="entry name" value="Transp-assoc_OB_typ1"/>
</dbReference>
<sequence>MTAQVSEHPAPALLRALGDPVRFKLFAELPPEDRAEIPVGELGRRLGVSDTVVSQHLRVLSGIGLVGHHRSGRVAHYYVKAAAVRAAREVLAQGLPAMFAPASQQSRLSARNQLIGTIVELRRGEVSTEVSIEVGGQLIAAIITTSSADRLELEVGDVAAAVFKAHDVIVVK</sequence>
<dbReference type="PANTHER" id="PTHR33154">
    <property type="entry name" value="TRANSCRIPTIONAL REGULATOR, ARSR FAMILY"/>
    <property type="match status" value="1"/>
</dbReference>
<dbReference type="PANTHER" id="PTHR33154:SF33">
    <property type="entry name" value="TRANSCRIPTIONAL REPRESSOR SDPR"/>
    <property type="match status" value="1"/>
</dbReference>
<dbReference type="PROSITE" id="PS51866">
    <property type="entry name" value="MOP"/>
    <property type="match status" value="1"/>
</dbReference>
<dbReference type="RefSeq" id="WP_338204163.1">
    <property type="nucleotide sequence ID" value="NZ_JAEKNR010000200.1"/>
</dbReference>
<evidence type="ECO:0000256" key="3">
    <source>
        <dbReference type="ARBA" id="ARBA00023125"/>
    </source>
</evidence>
<keyword evidence="9" id="KW-1185">Reference proteome</keyword>
<evidence type="ECO:0000313" key="9">
    <source>
        <dbReference type="Proteomes" id="UP000612893"/>
    </source>
</evidence>
<protein>
    <submittedName>
        <fullName evidence="8">Metalloregulator ArsR/SmtB family transcription factor</fullName>
    </submittedName>
</protein>
<accession>A0A934K2G9</accession>
<dbReference type="Gene3D" id="2.40.50.100">
    <property type="match status" value="1"/>
</dbReference>
<evidence type="ECO:0000256" key="2">
    <source>
        <dbReference type="ARBA" id="ARBA00023015"/>
    </source>
</evidence>
<comment type="caution">
    <text evidence="8">The sequence shown here is derived from an EMBL/GenBank/DDBJ whole genome shotgun (WGS) entry which is preliminary data.</text>
</comment>
<dbReference type="InterPro" id="IPR036388">
    <property type="entry name" value="WH-like_DNA-bd_sf"/>
</dbReference>
<dbReference type="SUPFAM" id="SSF50331">
    <property type="entry name" value="MOP-like"/>
    <property type="match status" value="1"/>
</dbReference>
<dbReference type="AlphaFoldDB" id="A0A934K2G9"/>
<dbReference type="GO" id="GO:0015689">
    <property type="term" value="P:molybdate ion transport"/>
    <property type="evidence" value="ECO:0007669"/>
    <property type="project" value="InterPro"/>
</dbReference>
<keyword evidence="3" id="KW-0238">DNA-binding</keyword>
<dbReference type="SUPFAM" id="SSF46785">
    <property type="entry name" value="Winged helix' DNA-binding domain"/>
    <property type="match status" value="1"/>
</dbReference>
<keyword evidence="4" id="KW-0804">Transcription</keyword>
<dbReference type="Gene3D" id="1.10.10.10">
    <property type="entry name" value="Winged helix-like DNA-binding domain superfamily/Winged helix DNA-binding domain"/>
    <property type="match status" value="1"/>
</dbReference>
<feature type="domain" description="Mop" evidence="7">
    <location>
        <begin position="107"/>
        <end position="172"/>
    </location>
</feature>
<dbReference type="InterPro" id="IPR051081">
    <property type="entry name" value="HTH_MetalResp_TranReg"/>
</dbReference>
<dbReference type="NCBIfam" id="NF033788">
    <property type="entry name" value="HTH_metalloreg"/>
    <property type="match status" value="1"/>
</dbReference>
<evidence type="ECO:0000256" key="1">
    <source>
        <dbReference type="ARBA" id="ARBA00022505"/>
    </source>
</evidence>
<proteinExistence type="predicted"/>
<dbReference type="NCBIfam" id="TIGR00638">
    <property type="entry name" value="Mop"/>
    <property type="match status" value="1"/>
</dbReference>
<evidence type="ECO:0000259" key="6">
    <source>
        <dbReference type="PROSITE" id="PS50987"/>
    </source>
</evidence>
<keyword evidence="1 5" id="KW-0500">Molybdenum</keyword>
<evidence type="ECO:0000259" key="7">
    <source>
        <dbReference type="PROSITE" id="PS51866"/>
    </source>
</evidence>
<evidence type="ECO:0000256" key="4">
    <source>
        <dbReference type="ARBA" id="ARBA00023163"/>
    </source>
</evidence>
<dbReference type="InterPro" id="IPR004606">
    <property type="entry name" value="Mop_domain"/>
</dbReference>
<dbReference type="PRINTS" id="PR00778">
    <property type="entry name" value="HTHARSR"/>
</dbReference>
<dbReference type="InterPro" id="IPR001845">
    <property type="entry name" value="HTH_ArsR_DNA-bd_dom"/>
</dbReference>
<dbReference type="InterPro" id="IPR011991">
    <property type="entry name" value="ArsR-like_HTH"/>
</dbReference>
<dbReference type="CDD" id="cd00090">
    <property type="entry name" value="HTH_ARSR"/>
    <property type="match status" value="1"/>
</dbReference>
<dbReference type="InterPro" id="IPR008995">
    <property type="entry name" value="Mo/tungstate-bd_C_term_dom"/>
</dbReference>
<dbReference type="PROSITE" id="PS50987">
    <property type="entry name" value="HTH_ARSR_2"/>
    <property type="match status" value="1"/>
</dbReference>
<evidence type="ECO:0000256" key="5">
    <source>
        <dbReference type="PROSITE-ProRule" id="PRU01213"/>
    </source>
</evidence>
<dbReference type="Pfam" id="PF03459">
    <property type="entry name" value="TOBE"/>
    <property type="match status" value="1"/>
</dbReference>
<dbReference type="Proteomes" id="UP000612893">
    <property type="component" value="Unassembled WGS sequence"/>
</dbReference>
<evidence type="ECO:0000313" key="8">
    <source>
        <dbReference type="EMBL" id="MBJ7600371.1"/>
    </source>
</evidence>
<dbReference type="Pfam" id="PF12840">
    <property type="entry name" value="HTH_20"/>
    <property type="match status" value="1"/>
</dbReference>
<dbReference type="InterPro" id="IPR036390">
    <property type="entry name" value="WH_DNA-bd_sf"/>
</dbReference>
<gene>
    <name evidence="8" type="ORF">JF922_20140</name>
</gene>
<dbReference type="GO" id="GO:0003677">
    <property type="term" value="F:DNA binding"/>
    <property type="evidence" value="ECO:0007669"/>
    <property type="project" value="UniProtKB-KW"/>
</dbReference>
<dbReference type="SMART" id="SM00418">
    <property type="entry name" value="HTH_ARSR"/>
    <property type="match status" value="1"/>
</dbReference>
<keyword evidence="2" id="KW-0805">Transcription regulation</keyword>
<dbReference type="EMBL" id="JAEKNR010000200">
    <property type="protein sequence ID" value="MBJ7600371.1"/>
    <property type="molecule type" value="Genomic_DNA"/>
</dbReference>
<feature type="domain" description="HTH arsR-type" evidence="6">
    <location>
        <begin position="2"/>
        <end position="99"/>
    </location>
</feature>
<name>A0A934K2G9_9BACT</name>
<reference evidence="8" key="1">
    <citation type="submission" date="2020-10" db="EMBL/GenBank/DDBJ databases">
        <title>Ca. Dormibacterota MAGs.</title>
        <authorList>
            <person name="Montgomery K."/>
        </authorList>
    </citation>
    <scope>NUCLEOTIDE SEQUENCE [LARGE SCALE GENOMIC DNA]</scope>
    <source>
        <strain evidence="8">SC8812_S17_10</strain>
    </source>
</reference>
<dbReference type="GO" id="GO:0003700">
    <property type="term" value="F:DNA-binding transcription factor activity"/>
    <property type="evidence" value="ECO:0007669"/>
    <property type="project" value="InterPro"/>
</dbReference>